<accession>A0ABT7ZZR0</accession>
<keyword evidence="2" id="KW-0808">Transferase</keyword>
<dbReference type="EC" id="2.3.1.-" evidence="2"/>
<proteinExistence type="predicted"/>
<keyword evidence="3" id="KW-1185">Reference proteome</keyword>
<keyword evidence="2" id="KW-0012">Acyltransferase</keyword>
<reference evidence="3" key="1">
    <citation type="journal article" date="2019" name="Int. J. Syst. Evol. Microbiol.">
        <title>The Global Catalogue of Microorganisms (GCM) 10K type strain sequencing project: providing services to taxonomists for standard genome sequencing and annotation.</title>
        <authorList>
            <consortium name="The Broad Institute Genomics Platform"/>
            <consortium name="The Broad Institute Genome Sequencing Center for Infectious Disease"/>
            <person name="Wu L."/>
            <person name="Ma J."/>
        </authorList>
    </citation>
    <scope>NUCLEOTIDE SEQUENCE [LARGE SCALE GENOMIC DNA]</scope>
    <source>
        <strain evidence="3">CECT 7131</strain>
    </source>
</reference>
<organism evidence="2 3">
    <name type="scientific">Paeniroseomonas aquatica</name>
    <dbReference type="NCBI Taxonomy" id="373043"/>
    <lineage>
        <taxon>Bacteria</taxon>
        <taxon>Pseudomonadati</taxon>
        <taxon>Pseudomonadota</taxon>
        <taxon>Alphaproteobacteria</taxon>
        <taxon>Acetobacterales</taxon>
        <taxon>Acetobacteraceae</taxon>
        <taxon>Paeniroseomonas</taxon>
    </lineage>
</organism>
<dbReference type="RefSeq" id="WP_290314683.1">
    <property type="nucleotide sequence ID" value="NZ_JAUFPN010000008.1"/>
</dbReference>
<evidence type="ECO:0000313" key="3">
    <source>
        <dbReference type="Proteomes" id="UP001529369"/>
    </source>
</evidence>
<evidence type="ECO:0000313" key="2">
    <source>
        <dbReference type="EMBL" id="MDN3562954.1"/>
    </source>
</evidence>
<dbReference type="InterPro" id="IPR038740">
    <property type="entry name" value="BioF2-like_GNAT_dom"/>
</dbReference>
<sequence length="414" mass="46999">MIQETETSSELQIPGEMASENNNLPALRCLTVSSFDDMQIHLAAWDQLALTAKQDIPILFPGWVDAFFRYRLTPCQRWFCSFAYNGHDLLGVLPIIVTPHRFLGEHGAILRTPFDGPTTPSGDILLSPDHAGPVLRALLSEIRVQVPAHLGIDFYRVRQNSPLWGALKNAAPAYIAIHGVAHVHHLVDLTKGYDAYFAGLGNLRRNLKRYRKRLDDKGKVSLLLGEASIFSEDMPEQFFRLEASGWKGREKSAIATDASQVAFYKALFNNFAEKGRLEWHTLTIEGRLIAAGMGLRGREALMLPKIAFDEEFADCAPGTLLTEAVNKDAYSRVQLREINYMSDAAWHRNWHMEEDTYQDLHLVRVGLLPALLKLTSVLFHRAETSARRRFPLSVKTKYRTLRSMLQDRLSRRFR</sequence>
<dbReference type="SUPFAM" id="SSF55729">
    <property type="entry name" value="Acyl-CoA N-acyltransferases (Nat)"/>
    <property type="match status" value="1"/>
</dbReference>
<protein>
    <submittedName>
        <fullName evidence="2">GNAT family N-acetyltransferase</fullName>
        <ecNumber evidence="2">2.3.1.-</ecNumber>
    </submittedName>
</protein>
<evidence type="ECO:0000259" key="1">
    <source>
        <dbReference type="Pfam" id="PF13480"/>
    </source>
</evidence>
<dbReference type="InterPro" id="IPR016181">
    <property type="entry name" value="Acyl_CoA_acyltransferase"/>
</dbReference>
<dbReference type="Proteomes" id="UP001529369">
    <property type="component" value="Unassembled WGS sequence"/>
</dbReference>
<dbReference type="EMBL" id="JAUFPN010000008">
    <property type="protein sequence ID" value="MDN3562954.1"/>
    <property type="molecule type" value="Genomic_DNA"/>
</dbReference>
<feature type="domain" description="BioF2-like acetyltransferase" evidence="1">
    <location>
        <begin position="202"/>
        <end position="341"/>
    </location>
</feature>
<dbReference type="Pfam" id="PF13480">
    <property type="entry name" value="Acetyltransf_6"/>
    <property type="match status" value="1"/>
</dbReference>
<name>A0ABT7ZZR0_9PROT</name>
<gene>
    <name evidence="2" type="ORF">QWZ14_00980</name>
</gene>
<comment type="caution">
    <text evidence="2">The sequence shown here is derived from an EMBL/GenBank/DDBJ whole genome shotgun (WGS) entry which is preliminary data.</text>
</comment>
<dbReference type="GO" id="GO:0016746">
    <property type="term" value="F:acyltransferase activity"/>
    <property type="evidence" value="ECO:0007669"/>
    <property type="project" value="UniProtKB-KW"/>
</dbReference>